<protein>
    <submittedName>
        <fullName evidence="2">Uncharacterized protein</fullName>
    </submittedName>
</protein>
<dbReference type="EMBL" id="BSOU01000002">
    <property type="protein sequence ID" value="GLR73659.1"/>
    <property type="molecule type" value="Genomic_DNA"/>
</dbReference>
<evidence type="ECO:0000313" key="4">
    <source>
        <dbReference type="Proteomes" id="UP001156660"/>
    </source>
</evidence>
<evidence type="ECO:0000313" key="3">
    <source>
        <dbReference type="Proteomes" id="UP000239273"/>
    </source>
</evidence>
<evidence type="ECO:0000313" key="2">
    <source>
        <dbReference type="EMBL" id="PQJ87200.1"/>
    </source>
</evidence>
<comment type="caution">
    <text evidence="2">The sequence shown here is derived from an EMBL/GenBank/DDBJ whole genome shotgun (WGS) entry which is preliminary data.</text>
</comment>
<reference evidence="1" key="4">
    <citation type="submission" date="2023-01" db="EMBL/GenBank/DDBJ databases">
        <title>Draft genome sequence of Aliivibrio sifiae strain NBRC 105001.</title>
        <authorList>
            <person name="Sun Q."/>
            <person name="Mori K."/>
        </authorList>
    </citation>
    <scope>NUCLEOTIDE SEQUENCE</scope>
    <source>
        <strain evidence="1">NBRC 105001</strain>
    </source>
</reference>
<keyword evidence="4" id="KW-1185">Reference proteome</keyword>
<dbReference type="AlphaFoldDB" id="A0A2S7X779"/>
<dbReference type="RefSeq" id="WP_105063810.1">
    <property type="nucleotide sequence ID" value="NZ_BSOU01000002.1"/>
</dbReference>
<reference evidence="4" key="3">
    <citation type="journal article" date="2019" name="Int. J. Syst. Evol. Microbiol.">
        <title>The Global Catalogue of Microorganisms (GCM) 10K type strain sequencing project: providing services to taxonomists for standard genome sequencing and annotation.</title>
        <authorList>
            <consortium name="The Broad Institute Genomics Platform"/>
            <consortium name="The Broad Institute Genome Sequencing Center for Infectious Disease"/>
            <person name="Wu L."/>
            <person name="Ma J."/>
        </authorList>
    </citation>
    <scope>NUCLEOTIDE SEQUENCE [LARGE SCALE GENOMIC DNA]</scope>
    <source>
        <strain evidence="4">NBRC 105001</strain>
    </source>
</reference>
<accession>A0A2S7X779</accession>
<reference evidence="2 3" key="2">
    <citation type="submission" date="2016-12" db="EMBL/GenBank/DDBJ databases">
        <title>Diversity of luminous bacteria.</title>
        <authorList>
            <person name="Yoshizawa S."/>
            <person name="Kogure K."/>
        </authorList>
    </citation>
    <scope>NUCLEOTIDE SEQUENCE [LARGE SCALE GENOMIC DNA]</scope>
    <source>
        <strain evidence="2 3">NBRC 105001</strain>
    </source>
</reference>
<reference evidence="1" key="1">
    <citation type="journal article" date="2014" name="Int. J. Syst. Evol. Microbiol.">
        <title>Complete genome of a new Firmicutes species belonging to the dominant human colonic microbiota ('Ruminococcus bicirculans') reveals two chromosomes and a selective capacity to utilize plant glucans.</title>
        <authorList>
            <consortium name="NISC Comparative Sequencing Program"/>
            <person name="Wegmann U."/>
            <person name="Louis P."/>
            <person name="Goesmann A."/>
            <person name="Henrissat B."/>
            <person name="Duncan S.H."/>
            <person name="Flint H.J."/>
        </authorList>
    </citation>
    <scope>NUCLEOTIDE SEQUENCE</scope>
    <source>
        <strain evidence="1">NBRC 105001</strain>
    </source>
</reference>
<organism evidence="2 3">
    <name type="scientific">Aliivibrio sifiae</name>
    <dbReference type="NCBI Taxonomy" id="566293"/>
    <lineage>
        <taxon>Bacteria</taxon>
        <taxon>Pseudomonadati</taxon>
        <taxon>Pseudomonadota</taxon>
        <taxon>Gammaproteobacteria</taxon>
        <taxon>Vibrionales</taxon>
        <taxon>Vibrionaceae</taxon>
        <taxon>Aliivibrio</taxon>
    </lineage>
</organism>
<gene>
    <name evidence="2" type="ORF">BTO23_13815</name>
    <name evidence="1" type="ORF">GCM10007855_05330</name>
</gene>
<dbReference type="Proteomes" id="UP001156660">
    <property type="component" value="Unassembled WGS sequence"/>
</dbReference>
<dbReference type="EMBL" id="MSCP01000002">
    <property type="protein sequence ID" value="PQJ87200.1"/>
    <property type="molecule type" value="Genomic_DNA"/>
</dbReference>
<name>A0A2S7X779_9GAMM</name>
<evidence type="ECO:0000313" key="1">
    <source>
        <dbReference type="EMBL" id="GLR73659.1"/>
    </source>
</evidence>
<sequence length="252" mass="28939">MEQFIDFLSKDIARKFSKSKLEGGFRYQNEHIELLIVIPETYPPALLSKLEKFVSNSSSNVKGELEQHNLYRCCPAIERIEIANSLQNKGLFSAIVSELLKVDFVQYVCIQRVGNPHLLNHLTHSKKWNWILSRSSTIGIDSIYPYCKSSPEMYRSLLVTINEYLELCTTTNFLEQFKLDLANSCENIRKISVEKNKITGIPGLEGIPELAGMAKVRLSERSIKYNMSEEEFLFKLALNTFYTTEESFLSSE</sequence>
<dbReference type="Proteomes" id="UP000239273">
    <property type="component" value="Unassembled WGS sequence"/>
</dbReference>
<proteinExistence type="predicted"/>